<dbReference type="GO" id="GO:0044718">
    <property type="term" value="P:siderophore transmembrane transport"/>
    <property type="evidence" value="ECO:0007669"/>
    <property type="project" value="TreeGrafter"/>
</dbReference>
<keyword evidence="2 10" id="KW-0813">Transport</keyword>
<evidence type="ECO:0000256" key="2">
    <source>
        <dbReference type="ARBA" id="ARBA00022448"/>
    </source>
</evidence>
<evidence type="ECO:0000256" key="11">
    <source>
        <dbReference type="RuleBase" id="RU003357"/>
    </source>
</evidence>
<dbReference type="FunFam" id="2.60.40.1120:FF:000003">
    <property type="entry name" value="Outer membrane protein Omp121"/>
    <property type="match status" value="1"/>
</dbReference>
<gene>
    <name evidence="15" type="ORF">EI427_19635</name>
</gene>
<evidence type="ECO:0000256" key="5">
    <source>
        <dbReference type="ARBA" id="ARBA00022729"/>
    </source>
</evidence>
<dbReference type="InterPro" id="IPR036942">
    <property type="entry name" value="Beta-barrel_TonB_sf"/>
</dbReference>
<dbReference type="InterPro" id="IPR008969">
    <property type="entry name" value="CarboxyPept-like_regulatory"/>
</dbReference>
<dbReference type="KEGG" id="fll:EI427_19635"/>
<keyword evidence="6 11" id="KW-0798">TonB box</keyword>
<keyword evidence="9 10" id="KW-0998">Cell outer membrane</keyword>
<feature type="signal peptide" evidence="12">
    <location>
        <begin position="1"/>
        <end position="21"/>
    </location>
</feature>
<dbReference type="OrthoDB" id="9768177at2"/>
<dbReference type="RefSeq" id="WP_126617937.1">
    <property type="nucleotide sequence ID" value="NZ_CP034562.1"/>
</dbReference>
<evidence type="ECO:0000259" key="14">
    <source>
        <dbReference type="Pfam" id="PF07715"/>
    </source>
</evidence>
<keyword evidence="5 12" id="KW-0732">Signal</keyword>
<protein>
    <submittedName>
        <fullName evidence="15">TonB-dependent receptor</fullName>
    </submittedName>
</protein>
<dbReference type="GO" id="GO:0015344">
    <property type="term" value="F:siderophore uptake transmembrane transporter activity"/>
    <property type="evidence" value="ECO:0007669"/>
    <property type="project" value="TreeGrafter"/>
</dbReference>
<evidence type="ECO:0000256" key="3">
    <source>
        <dbReference type="ARBA" id="ARBA00022452"/>
    </source>
</evidence>
<dbReference type="SUPFAM" id="SSF49464">
    <property type="entry name" value="Carboxypeptidase regulatory domain-like"/>
    <property type="match status" value="1"/>
</dbReference>
<dbReference type="GO" id="GO:0009279">
    <property type="term" value="C:cell outer membrane"/>
    <property type="evidence" value="ECO:0007669"/>
    <property type="project" value="UniProtKB-SubCell"/>
</dbReference>
<dbReference type="InterPro" id="IPR012910">
    <property type="entry name" value="Plug_dom"/>
</dbReference>
<keyword evidence="8 15" id="KW-0675">Receptor</keyword>
<feature type="domain" description="TonB-dependent receptor plug" evidence="14">
    <location>
        <begin position="128"/>
        <end position="228"/>
    </location>
</feature>
<proteinExistence type="inferred from homology"/>
<dbReference type="PROSITE" id="PS52016">
    <property type="entry name" value="TONB_DEPENDENT_REC_3"/>
    <property type="match status" value="1"/>
</dbReference>
<dbReference type="Pfam" id="PF00593">
    <property type="entry name" value="TonB_dep_Rec_b-barrel"/>
    <property type="match status" value="1"/>
</dbReference>
<dbReference type="Gene3D" id="2.170.130.10">
    <property type="entry name" value="TonB-dependent receptor, plug domain"/>
    <property type="match status" value="1"/>
</dbReference>
<evidence type="ECO:0000313" key="15">
    <source>
        <dbReference type="EMBL" id="AZQ64343.1"/>
    </source>
</evidence>
<dbReference type="InterPro" id="IPR000531">
    <property type="entry name" value="Beta-barrel_TonB"/>
</dbReference>
<name>A0A3S9P866_9BACT</name>
<dbReference type="InterPro" id="IPR037066">
    <property type="entry name" value="Plug_dom_sf"/>
</dbReference>
<dbReference type="InterPro" id="IPR023996">
    <property type="entry name" value="TonB-dep_OMP_SusC/RagA"/>
</dbReference>
<organism evidence="15 16">
    <name type="scientific">Flammeovirga pectinis</name>
    <dbReference type="NCBI Taxonomy" id="2494373"/>
    <lineage>
        <taxon>Bacteria</taxon>
        <taxon>Pseudomonadati</taxon>
        <taxon>Bacteroidota</taxon>
        <taxon>Cytophagia</taxon>
        <taxon>Cytophagales</taxon>
        <taxon>Flammeovirgaceae</taxon>
        <taxon>Flammeovirga</taxon>
    </lineage>
</organism>
<dbReference type="AlphaFoldDB" id="A0A3S9P866"/>
<evidence type="ECO:0000313" key="16">
    <source>
        <dbReference type="Proteomes" id="UP000267268"/>
    </source>
</evidence>
<evidence type="ECO:0000256" key="4">
    <source>
        <dbReference type="ARBA" id="ARBA00022692"/>
    </source>
</evidence>
<sequence length="1002" mass="109852">MNKRLLSLIVLTFALIVSAFAQERTVSGVVSEAGQPLPGVTVVVKGTTLGTITDLNGKFAVSVSENASLIFSFVGYTTQELKVGQRTTFNVNLEQDAEQLEEVTVMGYAKKDMASNTPEIENVTDIVTPNVANALQGKAAGVNINASSGQPGSKSNIVIRGVGSVNASSDPLYVIDGVIQTSSDIIDANQQGERDPLANLNPEDIKDIKILKDAAATALYGARAANGVILVTTKGGAEGKTQITLSTKQGVSSVYKGNSQRMNGDQYVDARSRSLANSYGGDPADYIQYVNGVTTDDAGNHSYSNTDWGDHSFRQGKTSSYEVSMRGGDEKTKFMVSGGYYNQEGILVGSEFERYSARFNIDHKFNDKLDIQFIGNASYIDQLDASSGNLFSSPLLGTYMSAPTVNPFNEDGSPRDWLDDNPIAANFVHDVDLNPRRTKSTTGQLIGKLNYRITDWLTFRQTNAVNVEDVKYGYYTSSLSYDGRSTGGSKSNSWGVSSTLTNTSILSFDKTFNGVHNVSAIAGFEYQSNKVTGISAYGEGMPSSLQNLNNAAKPVSMGGYETEYRFMSFLGQAQYNYDGKYYATASYRRDGSSKFSANNKWGDFYSASASWYISREDFLNGNTILTDAKLRSSYGVTGNAEIDNFEARGLYAYSSYNNASAAYFRQLSNPDLTWEKRKKFNVGADVTFIDRITLNVDYYIEDSDDLLLNQQLSGTTGFASARRNIGAMRNSGWEFQLNTQNIKGEFTWNTNFNISLNKNEVTRLDNDQDIQINGQQVARVGSAMRTFFLREWAGADPTTGNPSWFANDGEDHTGKAGYFMKDGKWATTSYGAAQRTEQGNPYPTAVGGMTNNFAYKGFDFSFFLTYSVGGKIYNSTRRYTDTDAIYPYNMLESAYTANRWEKEGDISDNPGWGMAGGQQHSSRFLEDGGYLALRNITLGYTLPSHVVKKAKLSNVRVYASAQNLWILSDYKGFTPTTVDPTGINFFEYPEGKVFTGGLTVSF</sequence>
<dbReference type="PANTHER" id="PTHR30069:SF29">
    <property type="entry name" value="HEMOGLOBIN AND HEMOGLOBIN-HAPTOGLOBIN-BINDING PROTEIN 1-RELATED"/>
    <property type="match status" value="1"/>
</dbReference>
<feature type="chain" id="PRO_5019092079" evidence="12">
    <location>
        <begin position="22"/>
        <end position="1002"/>
    </location>
</feature>
<comment type="subcellular location">
    <subcellularLocation>
        <location evidence="1 10">Cell outer membrane</location>
        <topology evidence="1 10">Multi-pass membrane protein</topology>
    </subcellularLocation>
</comment>
<evidence type="ECO:0000256" key="1">
    <source>
        <dbReference type="ARBA" id="ARBA00004571"/>
    </source>
</evidence>
<evidence type="ECO:0000256" key="10">
    <source>
        <dbReference type="PROSITE-ProRule" id="PRU01360"/>
    </source>
</evidence>
<keyword evidence="3 10" id="KW-1134">Transmembrane beta strand</keyword>
<evidence type="ECO:0000256" key="8">
    <source>
        <dbReference type="ARBA" id="ARBA00023170"/>
    </source>
</evidence>
<accession>A0A3S9P866</accession>
<dbReference type="SUPFAM" id="SSF56935">
    <property type="entry name" value="Porins"/>
    <property type="match status" value="1"/>
</dbReference>
<dbReference type="PANTHER" id="PTHR30069">
    <property type="entry name" value="TONB-DEPENDENT OUTER MEMBRANE RECEPTOR"/>
    <property type="match status" value="1"/>
</dbReference>
<dbReference type="EMBL" id="CP034562">
    <property type="protein sequence ID" value="AZQ64343.1"/>
    <property type="molecule type" value="Genomic_DNA"/>
</dbReference>
<dbReference type="InterPro" id="IPR039426">
    <property type="entry name" value="TonB-dep_rcpt-like"/>
</dbReference>
<dbReference type="Gene3D" id="2.40.170.20">
    <property type="entry name" value="TonB-dependent receptor, beta-barrel domain"/>
    <property type="match status" value="1"/>
</dbReference>
<dbReference type="NCBIfam" id="TIGR04056">
    <property type="entry name" value="OMP_RagA_SusC"/>
    <property type="match status" value="1"/>
</dbReference>
<dbReference type="Gene3D" id="2.60.40.1120">
    <property type="entry name" value="Carboxypeptidase-like, regulatory domain"/>
    <property type="match status" value="1"/>
</dbReference>
<dbReference type="NCBIfam" id="TIGR04057">
    <property type="entry name" value="SusC_RagA_signa"/>
    <property type="match status" value="1"/>
</dbReference>
<feature type="domain" description="TonB-dependent receptor-like beta-barrel" evidence="13">
    <location>
        <begin position="399"/>
        <end position="964"/>
    </location>
</feature>
<reference evidence="15 16" key="1">
    <citation type="submission" date="2018-12" db="EMBL/GenBank/DDBJ databases">
        <title>Flammeovirga pectinis sp. nov., isolated from the gut of the Korean scallop, Patinopecten yessoensis.</title>
        <authorList>
            <person name="Bae J.-W."/>
            <person name="Jeong Y.-S."/>
            <person name="Kang W."/>
        </authorList>
    </citation>
    <scope>NUCLEOTIDE SEQUENCE [LARGE SCALE GENOMIC DNA]</scope>
    <source>
        <strain evidence="15 16">L12M1</strain>
    </source>
</reference>
<comment type="similarity">
    <text evidence="10 11">Belongs to the TonB-dependent receptor family.</text>
</comment>
<evidence type="ECO:0000256" key="6">
    <source>
        <dbReference type="ARBA" id="ARBA00023077"/>
    </source>
</evidence>
<evidence type="ECO:0000256" key="9">
    <source>
        <dbReference type="ARBA" id="ARBA00023237"/>
    </source>
</evidence>
<evidence type="ECO:0000256" key="7">
    <source>
        <dbReference type="ARBA" id="ARBA00023136"/>
    </source>
</evidence>
<evidence type="ECO:0000259" key="13">
    <source>
        <dbReference type="Pfam" id="PF00593"/>
    </source>
</evidence>
<dbReference type="InterPro" id="IPR023997">
    <property type="entry name" value="TonB-dep_OMP_SusC/RagA_CS"/>
</dbReference>
<dbReference type="Pfam" id="PF13715">
    <property type="entry name" value="CarbopepD_reg_2"/>
    <property type="match status" value="1"/>
</dbReference>
<keyword evidence="7 10" id="KW-0472">Membrane</keyword>
<keyword evidence="16" id="KW-1185">Reference proteome</keyword>
<evidence type="ECO:0000256" key="12">
    <source>
        <dbReference type="SAM" id="SignalP"/>
    </source>
</evidence>
<dbReference type="Proteomes" id="UP000267268">
    <property type="component" value="Chromosome 1"/>
</dbReference>
<keyword evidence="4 10" id="KW-0812">Transmembrane</keyword>
<dbReference type="Pfam" id="PF07715">
    <property type="entry name" value="Plug"/>
    <property type="match status" value="1"/>
</dbReference>